<evidence type="ECO:0000313" key="1">
    <source>
        <dbReference type="EMBL" id="TKK84027.1"/>
    </source>
</evidence>
<dbReference type="AlphaFoldDB" id="A0A4U3M8V0"/>
<protein>
    <submittedName>
        <fullName evidence="1">Uncharacterized protein</fullName>
    </submittedName>
</protein>
<gene>
    <name evidence="1" type="ORF">FDA94_31340</name>
</gene>
<accession>A0A4U3M8V0</accession>
<proteinExistence type="predicted"/>
<dbReference type="EMBL" id="SZQA01000038">
    <property type="protein sequence ID" value="TKK84027.1"/>
    <property type="molecule type" value="Genomic_DNA"/>
</dbReference>
<comment type="caution">
    <text evidence="1">The sequence shown here is derived from an EMBL/GenBank/DDBJ whole genome shotgun (WGS) entry which is preliminary data.</text>
</comment>
<organism evidence="1 2">
    <name type="scientific">Herbidospora galbida</name>
    <dbReference type="NCBI Taxonomy" id="2575442"/>
    <lineage>
        <taxon>Bacteria</taxon>
        <taxon>Bacillati</taxon>
        <taxon>Actinomycetota</taxon>
        <taxon>Actinomycetes</taxon>
        <taxon>Streptosporangiales</taxon>
        <taxon>Streptosporangiaceae</taxon>
        <taxon>Herbidospora</taxon>
    </lineage>
</organism>
<reference evidence="1 2" key="1">
    <citation type="submission" date="2019-04" db="EMBL/GenBank/DDBJ databases">
        <title>Herbidospora sp. NEAU-GS14.nov., a novel actinomycete isolated from soil.</title>
        <authorList>
            <person name="Han L."/>
        </authorList>
    </citation>
    <scope>NUCLEOTIDE SEQUENCE [LARGE SCALE GENOMIC DNA]</scope>
    <source>
        <strain evidence="1 2">NEAU-GS14</strain>
    </source>
</reference>
<sequence>MANERLYGGESSAFITALVALQRAQGVPLDQAYRFAEATYRETTSRKGRNSFGNDELLEFLRLFEQR</sequence>
<dbReference type="RefSeq" id="WP_137250674.1">
    <property type="nucleotide sequence ID" value="NZ_SZQA01000038.1"/>
</dbReference>
<dbReference type="OrthoDB" id="3541914at2"/>
<evidence type="ECO:0000313" key="2">
    <source>
        <dbReference type="Proteomes" id="UP000308705"/>
    </source>
</evidence>
<dbReference type="Proteomes" id="UP000308705">
    <property type="component" value="Unassembled WGS sequence"/>
</dbReference>
<keyword evidence="2" id="KW-1185">Reference proteome</keyword>
<name>A0A4U3M8V0_9ACTN</name>